<evidence type="ECO:0000313" key="2">
    <source>
        <dbReference type="Proteomes" id="UP000434409"/>
    </source>
</evidence>
<comment type="caution">
    <text evidence="1">The sequence shown here is derived from an EMBL/GenBank/DDBJ whole genome shotgun (WGS) entry which is preliminary data.</text>
</comment>
<proteinExistence type="predicted"/>
<keyword evidence="2" id="KW-1185">Reference proteome</keyword>
<dbReference type="Proteomes" id="UP000434409">
    <property type="component" value="Unassembled WGS sequence"/>
</dbReference>
<protein>
    <submittedName>
        <fullName evidence="1">Uncharacterized protein</fullName>
    </submittedName>
</protein>
<reference evidence="1 2" key="1">
    <citation type="submission" date="2019-08" db="EMBL/GenBank/DDBJ databases">
        <title>In-depth cultivation of the pig gut microbiome towards novel bacterial diversity and tailored functional studies.</title>
        <authorList>
            <person name="Wylensek D."/>
            <person name="Hitch T.C.A."/>
            <person name="Clavel T."/>
        </authorList>
    </citation>
    <scope>NUCLEOTIDE SEQUENCE [LARGE SCALE GENOMIC DNA]</scope>
    <source>
        <strain evidence="1 2">68-1-5</strain>
    </source>
</reference>
<dbReference type="EMBL" id="VULY01000043">
    <property type="protein sequence ID" value="MSR94949.1"/>
    <property type="molecule type" value="Genomic_DNA"/>
</dbReference>
<dbReference type="RefSeq" id="WP_154479010.1">
    <property type="nucleotide sequence ID" value="NZ_VULY01000043.1"/>
</dbReference>
<accession>A0A6N7V2W7</accession>
<organism evidence="1 2">
    <name type="scientific">Suipraeoptans intestinalis</name>
    <dbReference type="NCBI Taxonomy" id="2606628"/>
    <lineage>
        <taxon>Bacteria</taxon>
        <taxon>Bacillati</taxon>
        <taxon>Bacillota</taxon>
        <taxon>Clostridia</taxon>
        <taxon>Lachnospirales</taxon>
        <taxon>Lachnospiraceae</taxon>
        <taxon>Suipraeoptans</taxon>
    </lineage>
</organism>
<name>A0A6N7V2W7_9FIRM</name>
<sequence length="111" mass="13365">MLLRIQKKLFHIKAAIDVLEHENDVLTVKGWIFSPQQELKQVGLIVRDGKTEHRIDGHYRLKRTDVYQEFRMDNAKKCGFYAQALWRILKHIRCGSHMRKEKSSIKYIWER</sequence>
<dbReference type="AlphaFoldDB" id="A0A6N7V2W7"/>
<gene>
    <name evidence="1" type="ORF">FYJ34_12520</name>
</gene>
<evidence type="ECO:0000313" key="1">
    <source>
        <dbReference type="EMBL" id="MSR94949.1"/>
    </source>
</evidence>